<dbReference type="RefSeq" id="WP_114280617.1">
    <property type="nucleotide sequence ID" value="NZ_QPJY01000009.1"/>
</dbReference>
<comment type="similarity">
    <text evidence="2">Belongs to the nurim family.</text>
</comment>
<keyword evidence="3 6" id="KW-0812">Transmembrane</keyword>
<feature type="transmembrane region" description="Helical" evidence="6">
    <location>
        <begin position="43"/>
        <end position="61"/>
    </location>
</feature>
<dbReference type="PANTHER" id="PTHR31040:SF1">
    <property type="entry name" value="NURIM"/>
    <property type="match status" value="1"/>
</dbReference>
<proteinExistence type="inferred from homology"/>
<keyword evidence="7" id="KW-0489">Methyltransferase</keyword>
<evidence type="ECO:0000313" key="8">
    <source>
        <dbReference type="Proteomes" id="UP000252707"/>
    </source>
</evidence>
<keyword evidence="4 6" id="KW-1133">Transmembrane helix</keyword>
<dbReference type="OrthoDB" id="9789029at2"/>
<evidence type="ECO:0000256" key="6">
    <source>
        <dbReference type="SAM" id="Phobius"/>
    </source>
</evidence>
<evidence type="ECO:0000256" key="1">
    <source>
        <dbReference type="ARBA" id="ARBA00004141"/>
    </source>
</evidence>
<evidence type="ECO:0000256" key="5">
    <source>
        <dbReference type="ARBA" id="ARBA00023136"/>
    </source>
</evidence>
<feature type="transmembrane region" description="Helical" evidence="6">
    <location>
        <begin position="73"/>
        <end position="94"/>
    </location>
</feature>
<feature type="transmembrane region" description="Helical" evidence="6">
    <location>
        <begin position="134"/>
        <end position="164"/>
    </location>
</feature>
<gene>
    <name evidence="7" type="ORF">DFQ59_10965</name>
</gene>
<keyword evidence="7" id="KW-0808">Transferase</keyword>
<comment type="subcellular location">
    <subcellularLocation>
        <location evidence="1">Membrane</location>
        <topology evidence="1">Multi-pass membrane protein</topology>
    </subcellularLocation>
</comment>
<evidence type="ECO:0000256" key="4">
    <source>
        <dbReference type="ARBA" id="ARBA00022989"/>
    </source>
</evidence>
<dbReference type="AlphaFoldDB" id="A0A369C146"/>
<protein>
    <submittedName>
        <fullName evidence="7">Protein-S-isoprenylcysteine O-methyltransferase Ste14</fullName>
    </submittedName>
</protein>
<dbReference type="PANTHER" id="PTHR31040">
    <property type="entry name" value="NURIM"/>
    <property type="match status" value="1"/>
</dbReference>
<evidence type="ECO:0000256" key="3">
    <source>
        <dbReference type="ARBA" id="ARBA00022692"/>
    </source>
</evidence>
<dbReference type="EMBL" id="QPJY01000009">
    <property type="protein sequence ID" value="RCX26536.1"/>
    <property type="molecule type" value="Genomic_DNA"/>
</dbReference>
<evidence type="ECO:0000313" key="7">
    <source>
        <dbReference type="EMBL" id="RCX26536.1"/>
    </source>
</evidence>
<dbReference type="GO" id="GO:0008168">
    <property type="term" value="F:methyltransferase activity"/>
    <property type="evidence" value="ECO:0007669"/>
    <property type="project" value="UniProtKB-KW"/>
</dbReference>
<dbReference type="GO" id="GO:0016020">
    <property type="term" value="C:membrane"/>
    <property type="evidence" value="ECO:0007669"/>
    <property type="project" value="UniProtKB-SubCell"/>
</dbReference>
<dbReference type="GO" id="GO:0032259">
    <property type="term" value="P:methylation"/>
    <property type="evidence" value="ECO:0007669"/>
    <property type="project" value="UniProtKB-KW"/>
</dbReference>
<reference evidence="7 8" key="1">
    <citation type="submission" date="2018-07" db="EMBL/GenBank/DDBJ databases">
        <title>Genomic Encyclopedia of Type Strains, Phase IV (KMG-IV): sequencing the most valuable type-strain genomes for metagenomic binning, comparative biology and taxonomic classification.</title>
        <authorList>
            <person name="Goeker M."/>
        </authorList>
    </citation>
    <scope>NUCLEOTIDE SEQUENCE [LARGE SCALE GENOMIC DNA]</scope>
    <source>
        <strain evidence="7 8">DSM 26407</strain>
    </source>
</reference>
<comment type="caution">
    <text evidence="7">The sequence shown here is derived from an EMBL/GenBank/DDBJ whole genome shotgun (WGS) entry which is preliminary data.</text>
</comment>
<name>A0A369C146_9GAMM</name>
<sequence>MTHLALLALAWLFYFIVHTLLASLGAKRWVAARRPGWMPAYRLLFNLQAAILLLPPLWLTYSYEGAMLWAWRGAWFWVANGLAALAAAGFLWSLRWYDGQEFLGLRQWRARETSVEDQERLHLSPLHRWVRHPWYFLGLIILWTRDMNAAWLLTAAFASAYLWIGSRFEERKLLLYHGEAYRRYRERVPGLIPLPWRHLDAGEAAQLARAAARRNDTGQENTD</sequence>
<dbReference type="InterPro" id="IPR033580">
    <property type="entry name" value="Nurim-like"/>
</dbReference>
<keyword evidence="5 6" id="KW-0472">Membrane</keyword>
<evidence type="ECO:0000256" key="2">
    <source>
        <dbReference type="ARBA" id="ARBA00010631"/>
    </source>
</evidence>
<dbReference type="Proteomes" id="UP000252707">
    <property type="component" value="Unassembled WGS sequence"/>
</dbReference>
<organism evidence="7 8">
    <name type="scientific">Thioalbus denitrificans</name>
    <dbReference type="NCBI Taxonomy" id="547122"/>
    <lineage>
        <taxon>Bacteria</taxon>
        <taxon>Pseudomonadati</taxon>
        <taxon>Pseudomonadota</taxon>
        <taxon>Gammaproteobacteria</taxon>
        <taxon>Chromatiales</taxon>
        <taxon>Ectothiorhodospiraceae</taxon>
        <taxon>Thioalbus</taxon>
    </lineage>
</organism>
<keyword evidence="8" id="KW-1185">Reference proteome</keyword>
<accession>A0A369C146</accession>
<dbReference type="Gene3D" id="1.20.120.1630">
    <property type="match status" value="1"/>
</dbReference>